<evidence type="ECO:0000256" key="9">
    <source>
        <dbReference type="ARBA" id="ARBA00022748"/>
    </source>
</evidence>
<keyword evidence="14" id="KW-1185">Reference proteome</keyword>
<dbReference type="Proteomes" id="UP000184517">
    <property type="component" value="Unassembled WGS sequence"/>
</dbReference>
<dbReference type="RefSeq" id="WP_072841280.1">
    <property type="nucleotide sequence ID" value="NZ_FQVF01000021.1"/>
</dbReference>
<dbReference type="InterPro" id="IPR007078">
    <property type="entry name" value="Haem_export_protD_CcmD"/>
</dbReference>
<evidence type="ECO:0000313" key="13">
    <source>
        <dbReference type="EMBL" id="SHG40863.1"/>
    </source>
</evidence>
<evidence type="ECO:0000256" key="10">
    <source>
        <dbReference type="ARBA" id="ARBA00022989"/>
    </source>
</evidence>
<keyword evidence="9 12" id="KW-0201">Cytochrome c-type biogenesis</keyword>
<feature type="transmembrane region" description="Helical" evidence="12">
    <location>
        <begin position="20"/>
        <end position="39"/>
    </location>
</feature>
<dbReference type="Pfam" id="PF04995">
    <property type="entry name" value="CcmD"/>
    <property type="match status" value="1"/>
</dbReference>
<comment type="function">
    <text evidence="1 12">Required for the export of heme to the periplasm for the biogenesis of c-type cytochromes.</text>
</comment>
<sequence>MAFNSLSEFLMMGTHGVYVWSAYGFSTLTLVWLVWNTLATRRKTRDTLRKRFLRNQTR</sequence>
<evidence type="ECO:0000256" key="5">
    <source>
        <dbReference type="ARBA" id="ARBA00022448"/>
    </source>
</evidence>
<keyword evidence="5 12" id="KW-0813">Transport</keyword>
<dbReference type="EMBL" id="FQVF01000021">
    <property type="protein sequence ID" value="SHG40863.1"/>
    <property type="molecule type" value="Genomic_DNA"/>
</dbReference>
<evidence type="ECO:0000256" key="11">
    <source>
        <dbReference type="ARBA" id="ARBA00023136"/>
    </source>
</evidence>
<proteinExistence type="inferred from homology"/>
<dbReference type="PANTHER" id="PTHR37531">
    <property type="entry name" value="HEME EXPORTER PROTEIN D"/>
    <property type="match status" value="1"/>
</dbReference>
<keyword evidence="8 12" id="KW-0812">Transmembrane</keyword>
<dbReference type="STRING" id="1122206.SAMN02745753_03865"/>
<evidence type="ECO:0000256" key="6">
    <source>
        <dbReference type="ARBA" id="ARBA00022475"/>
    </source>
</evidence>
<protein>
    <recommendedName>
        <fullName evidence="4 12">Heme exporter protein D</fullName>
    </recommendedName>
</protein>
<keyword evidence="6 12" id="KW-1003">Cell membrane</keyword>
<evidence type="ECO:0000313" key="14">
    <source>
        <dbReference type="Proteomes" id="UP000184517"/>
    </source>
</evidence>
<reference evidence="14" key="1">
    <citation type="submission" date="2016-11" db="EMBL/GenBank/DDBJ databases">
        <authorList>
            <person name="Varghese N."/>
            <person name="Submissions S."/>
        </authorList>
    </citation>
    <scope>NUCLEOTIDE SEQUENCE [LARGE SCALE GENOMIC DNA]</scope>
    <source>
        <strain evidence="14">DSM 16579</strain>
    </source>
</reference>
<comment type="subcellular location">
    <subcellularLocation>
        <location evidence="2 12">Cell inner membrane</location>
        <topology evidence="2 12">Single-pass membrane protein</topology>
    </subcellularLocation>
</comment>
<evidence type="ECO:0000256" key="8">
    <source>
        <dbReference type="ARBA" id="ARBA00022692"/>
    </source>
</evidence>
<dbReference type="NCBIfam" id="TIGR03141">
    <property type="entry name" value="cytochro_ccmD"/>
    <property type="match status" value="1"/>
</dbReference>
<dbReference type="PANTHER" id="PTHR37531:SF1">
    <property type="entry name" value="HEME EXPORTER PROTEIN D"/>
    <property type="match status" value="1"/>
</dbReference>
<dbReference type="GO" id="GO:0017004">
    <property type="term" value="P:cytochrome complex assembly"/>
    <property type="evidence" value="ECO:0007669"/>
    <property type="project" value="UniProtKB-KW"/>
</dbReference>
<dbReference type="GO" id="GO:1903607">
    <property type="term" value="P:cytochrome c biosynthetic process"/>
    <property type="evidence" value="ECO:0007669"/>
    <property type="project" value="TreeGrafter"/>
</dbReference>
<evidence type="ECO:0000256" key="3">
    <source>
        <dbReference type="ARBA" id="ARBA00008741"/>
    </source>
</evidence>
<dbReference type="InterPro" id="IPR052075">
    <property type="entry name" value="Heme_exporter_D"/>
</dbReference>
<dbReference type="AlphaFoldDB" id="A0A1M5JLG1"/>
<comment type="similarity">
    <text evidence="3 12">Belongs to the CcmD/CycX/HelD family.</text>
</comment>
<evidence type="ECO:0000256" key="7">
    <source>
        <dbReference type="ARBA" id="ARBA00022519"/>
    </source>
</evidence>
<keyword evidence="7 12" id="KW-0997">Cell inner membrane</keyword>
<evidence type="ECO:0000256" key="12">
    <source>
        <dbReference type="RuleBase" id="RU363101"/>
    </source>
</evidence>
<evidence type="ECO:0000256" key="1">
    <source>
        <dbReference type="ARBA" id="ARBA00002442"/>
    </source>
</evidence>
<gene>
    <name evidence="13" type="ORF">SAMN02745753_03865</name>
</gene>
<dbReference type="GO" id="GO:0005886">
    <property type="term" value="C:plasma membrane"/>
    <property type="evidence" value="ECO:0007669"/>
    <property type="project" value="UniProtKB-SubCell"/>
</dbReference>
<evidence type="ECO:0000256" key="2">
    <source>
        <dbReference type="ARBA" id="ARBA00004377"/>
    </source>
</evidence>
<keyword evidence="10 12" id="KW-1133">Transmembrane helix</keyword>
<evidence type="ECO:0000256" key="4">
    <source>
        <dbReference type="ARBA" id="ARBA00016461"/>
    </source>
</evidence>
<keyword evidence="11 12" id="KW-0472">Membrane</keyword>
<dbReference type="GO" id="GO:0015886">
    <property type="term" value="P:heme transport"/>
    <property type="evidence" value="ECO:0007669"/>
    <property type="project" value="InterPro"/>
</dbReference>
<accession>A0A1M5JLG1</accession>
<name>A0A1M5JLG1_9GAMM</name>
<organism evidence="13 14">
    <name type="scientific">Marinomonas polaris DSM 16579</name>
    <dbReference type="NCBI Taxonomy" id="1122206"/>
    <lineage>
        <taxon>Bacteria</taxon>
        <taxon>Pseudomonadati</taxon>
        <taxon>Pseudomonadota</taxon>
        <taxon>Gammaproteobacteria</taxon>
        <taxon>Oceanospirillales</taxon>
        <taxon>Oceanospirillaceae</taxon>
        <taxon>Marinomonas</taxon>
    </lineage>
</organism>